<dbReference type="OMA" id="KNWYKVE"/>
<dbReference type="GO" id="GO:0005737">
    <property type="term" value="C:cytoplasm"/>
    <property type="evidence" value="ECO:0007669"/>
    <property type="project" value="UniProtKB-SubCell"/>
</dbReference>
<dbReference type="KEGG" id="cci:CC1G_11271"/>
<evidence type="ECO:0000256" key="8">
    <source>
        <dbReference type="RuleBase" id="RU361210"/>
    </source>
</evidence>
<comment type="subcellular location">
    <subcellularLocation>
        <location evidence="2 8">Cytoplasm</location>
    </subcellularLocation>
</comment>
<dbReference type="PANTHER" id="PTHR10012:SF5">
    <property type="entry name" value="SERINE_THREONINE-PROTEIN PHOSPHATASE 2A ACTIVATOR 2"/>
    <property type="match status" value="1"/>
</dbReference>
<feature type="region of interest" description="Disordered" evidence="9">
    <location>
        <begin position="589"/>
        <end position="615"/>
    </location>
</feature>
<dbReference type="RefSeq" id="XP_001840623.2">
    <property type="nucleotide sequence ID" value="XM_001840571.2"/>
</dbReference>
<dbReference type="GO" id="GO:0008160">
    <property type="term" value="F:protein tyrosine phosphatase activator activity"/>
    <property type="evidence" value="ECO:0007669"/>
    <property type="project" value="TreeGrafter"/>
</dbReference>
<feature type="compositionally biased region" description="Basic and acidic residues" evidence="9">
    <location>
        <begin position="493"/>
        <end position="506"/>
    </location>
</feature>
<proteinExistence type="inferred from homology"/>
<feature type="compositionally biased region" description="Low complexity" evidence="9">
    <location>
        <begin position="472"/>
        <end position="489"/>
    </location>
</feature>
<dbReference type="eggNOG" id="KOG2867">
    <property type="taxonomic scope" value="Eukaryota"/>
</dbReference>
<evidence type="ECO:0000256" key="6">
    <source>
        <dbReference type="ARBA" id="ARBA00023235"/>
    </source>
</evidence>
<dbReference type="GO" id="GO:0007052">
    <property type="term" value="P:mitotic spindle organization"/>
    <property type="evidence" value="ECO:0007669"/>
    <property type="project" value="TreeGrafter"/>
</dbReference>
<dbReference type="Proteomes" id="UP000001861">
    <property type="component" value="Unassembled WGS sequence"/>
</dbReference>
<dbReference type="GO" id="GO:0005634">
    <property type="term" value="C:nucleus"/>
    <property type="evidence" value="ECO:0007669"/>
    <property type="project" value="TreeGrafter"/>
</dbReference>
<dbReference type="Pfam" id="PF03095">
    <property type="entry name" value="PTPA"/>
    <property type="match status" value="3"/>
</dbReference>
<dbReference type="AlphaFoldDB" id="A8PDL7"/>
<dbReference type="STRING" id="240176.A8PDL7"/>
<dbReference type="CDD" id="cd04087">
    <property type="entry name" value="PTPA"/>
    <property type="match status" value="1"/>
</dbReference>
<name>A8PDL7_COPC7</name>
<dbReference type="FunCoup" id="A8PDL7">
    <property type="interactions" value="55"/>
</dbReference>
<dbReference type="GO" id="GO:0003755">
    <property type="term" value="F:peptidyl-prolyl cis-trans isomerase activity"/>
    <property type="evidence" value="ECO:0007669"/>
    <property type="project" value="UniProtKB-KW"/>
</dbReference>
<comment type="function">
    <text evidence="7">PPIases accelerate the folding of proteins. It catalyzes the cis-trans isomerization of proline imidic peptide bonds in oligopeptides. Acts as a regulatory subunit for PP2A-like phosphatases modulating their activity or substrate specificity, probably by inducing a conformational change in the catalytic subunit, a direct target of the PPIase. Can reactivate inactive phosphatase PP2A-phosphatase methylesterase complexes (PP2Ai) in presence of ATP and Mg(2+) by dissociating the inactive form from the complex.</text>
</comment>
<evidence type="ECO:0000256" key="2">
    <source>
        <dbReference type="ARBA" id="ARBA00004496"/>
    </source>
</evidence>
<dbReference type="GeneID" id="6017273"/>
<dbReference type="Gene3D" id="1.20.120.1150">
    <property type="match status" value="2"/>
</dbReference>
<accession>A8PDL7</accession>
<dbReference type="InterPro" id="IPR037218">
    <property type="entry name" value="PTPA_sf"/>
</dbReference>
<feature type="compositionally biased region" description="Low complexity" evidence="9">
    <location>
        <begin position="1"/>
        <end position="21"/>
    </location>
</feature>
<keyword evidence="6 8" id="KW-0413">Isomerase</keyword>
<dbReference type="EMBL" id="AACS02000006">
    <property type="protein sequence ID" value="EAU81189.2"/>
    <property type="molecule type" value="Genomic_DNA"/>
</dbReference>
<evidence type="ECO:0000256" key="5">
    <source>
        <dbReference type="ARBA" id="ARBA00023110"/>
    </source>
</evidence>
<evidence type="ECO:0000313" key="10">
    <source>
        <dbReference type="EMBL" id="EAU81189.2"/>
    </source>
</evidence>
<comment type="similarity">
    <text evidence="3 8">Belongs to the PTPA-type PPIase family.</text>
</comment>
<dbReference type="VEuPathDB" id="FungiDB:CC1G_11271"/>
<dbReference type="InParanoid" id="A8PDL7"/>
<feature type="compositionally biased region" description="Low complexity" evidence="9">
    <location>
        <begin position="213"/>
        <end position="247"/>
    </location>
</feature>
<dbReference type="FunFam" id="1.20.120.1150:FF:000002">
    <property type="entry name" value="Serine/threonine-protein phosphatase 2A activator"/>
    <property type="match status" value="1"/>
</dbReference>
<reference evidence="10 11" key="1">
    <citation type="journal article" date="2010" name="Proc. Natl. Acad. Sci. U.S.A.">
        <title>Insights into evolution of multicellular fungi from the assembled chromosomes of the mushroom Coprinopsis cinerea (Coprinus cinereus).</title>
        <authorList>
            <person name="Stajich J.E."/>
            <person name="Wilke S.K."/>
            <person name="Ahren D."/>
            <person name="Au C.H."/>
            <person name="Birren B.W."/>
            <person name="Borodovsky M."/>
            <person name="Burns C."/>
            <person name="Canback B."/>
            <person name="Casselton L.A."/>
            <person name="Cheng C.K."/>
            <person name="Deng J."/>
            <person name="Dietrich F.S."/>
            <person name="Fargo D.C."/>
            <person name="Farman M.L."/>
            <person name="Gathman A.C."/>
            <person name="Goldberg J."/>
            <person name="Guigo R."/>
            <person name="Hoegger P.J."/>
            <person name="Hooker J.B."/>
            <person name="Huggins A."/>
            <person name="James T.Y."/>
            <person name="Kamada T."/>
            <person name="Kilaru S."/>
            <person name="Kodira C."/>
            <person name="Kues U."/>
            <person name="Kupfer D."/>
            <person name="Kwan H.S."/>
            <person name="Lomsadze A."/>
            <person name="Li W."/>
            <person name="Lilly W.W."/>
            <person name="Ma L.J."/>
            <person name="Mackey A.J."/>
            <person name="Manning G."/>
            <person name="Martin F."/>
            <person name="Muraguchi H."/>
            <person name="Natvig D.O."/>
            <person name="Palmerini H."/>
            <person name="Ramesh M.A."/>
            <person name="Rehmeyer C.J."/>
            <person name="Roe B.A."/>
            <person name="Shenoy N."/>
            <person name="Stanke M."/>
            <person name="Ter-Hovhannisyan V."/>
            <person name="Tunlid A."/>
            <person name="Velagapudi R."/>
            <person name="Vision T.J."/>
            <person name="Zeng Q."/>
            <person name="Zolan M.E."/>
            <person name="Pukkila P.J."/>
        </authorList>
    </citation>
    <scope>NUCLEOTIDE SEQUENCE [LARGE SCALE GENOMIC DNA]</scope>
    <source>
        <strain evidence="11">Okayama-7 / 130 / ATCC MYA-4618 / FGSC 9003</strain>
    </source>
</reference>
<protein>
    <recommendedName>
        <fullName evidence="8">Serine/threonine-protein phosphatase 2A activator</fullName>
        <ecNumber evidence="8">5.2.1.8</ecNumber>
    </recommendedName>
    <alternativeName>
        <fullName evidence="8">Phosphotyrosyl phosphatase activator</fullName>
    </alternativeName>
</protein>
<evidence type="ECO:0000256" key="3">
    <source>
        <dbReference type="ARBA" id="ARBA00011019"/>
    </source>
</evidence>
<feature type="region of interest" description="Disordered" evidence="9">
    <location>
        <begin position="1"/>
        <end position="52"/>
    </location>
</feature>
<dbReference type="InterPro" id="IPR043170">
    <property type="entry name" value="PTPA_C_lid"/>
</dbReference>
<evidence type="ECO:0000313" key="11">
    <source>
        <dbReference type="Proteomes" id="UP000001861"/>
    </source>
</evidence>
<dbReference type="PANTHER" id="PTHR10012">
    <property type="entry name" value="SERINE/THREONINE-PROTEIN PHOSPHATASE 2A REGULATORY SUBUNIT B"/>
    <property type="match status" value="1"/>
</dbReference>
<dbReference type="InterPro" id="IPR004327">
    <property type="entry name" value="Phstyr_phstse_ac"/>
</dbReference>
<dbReference type="SUPFAM" id="SSF140984">
    <property type="entry name" value="PTPA-like"/>
    <property type="match status" value="2"/>
</dbReference>
<sequence length="615" mass="65701">MASTASSPPSESTTSSSPVTTIEAPVQSTTGQPQSANEQQPQPPQQGRQNQFHPPAKRILIPDQLTAFQNSQTHADIVEFITRLNKSVKGAKLSDRFEGEGRPIIQAILKILDEVQQIAKETPPIENPGSRFGNPAFRTFYDRVGEATEPLHTTHLVPLGLPPASIPEIGTYFKECWGNRTRIDYGSGMEVNFICWLICLEKLGLFSSSSSSSTTASPSSNIPSPQDASNTTSPSSTGTSSSTSPSPAEDLATPLVLRIFWTYIQTMRLLQSQYWLEPAGSHGVWGLDDYHFLPFLWGSGQLVGHKFIRPRAIHDAEVVEEYAKDYMYFACIAFINSIKTASLRWHSPMLDDISAVKTWDKVNEGASLSFPPLTLLISFLLVEKSTPPPPFFITTSTSTSRKTLTHSSILSTTTTTHLGMIKMYKAEVLGKLPVMQHFLFGSLLPFPVYVPSTEAGSVVAPSVPNASAIVVPSSASPSASSSTTSSAPTRGAPDGKEGDKKEHVHDPNCLNAVGVGGGPEAQGHAHHAHSHVPRNIHPKVLASLKARGEVVEGLGGGHGTDLGGAGQREVGWGDCCGIPVPSVFGAAAEAGGQPGQGGVQGQRYSLSGVRPVPFD</sequence>
<dbReference type="GO" id="GO:0000159">
    <property type="term" value="C:protein phosphatase type 2A complex"/>
    <property type="evidence" value="ECO:0007669"/>
    <property type="project" value="TreeGrafter"/>
</dbReference>
<feature type="compositionally biased region" description="Low complexity" evidence="9">
    <location>
        <begin position="32"/>
        <end position="51"/>
    </location>
</feature>
<feature type="region of interest" description="Disordered" evidence="9">
    <location>
        <begin position="213"/>
        <end position="249"/>
    </location>
</feature>
<dbReference type="EC" id="5.2.1.8" evidence="8"/>
<evidence type="ECO:0000256" key="7">
    <source>
        <dbReference type="ARBA" id="ARBA00025287"/>
    </source>
</evidence>
<evidence type="ECO:0000256" key="4">
    <source>
        <dbReference type="ARBA" id="ARBA00022490"/>
    </source>
</evidence>
<keyword evidence="5 8" id="KW-0697">Rotamase</keyword>
<dbReference type="OrthoDB" id="16120at2759"/>
<organism evidence="10 11">
    <name type="scientific">Coprinopsis cinerea (strain Okayama-7 / 130 / ATCC MYA-4618 / FGSC 9003)</name>
    <name type="common">Inky cap fungus</name>
    <name type="synonym">Hormographiella aspergillata</name>
    <dbReference type="NCBI Taxonomy" id="240176"/>
    <lineage>
        <taxon>Eukaryota</taxon>
        <taxon>Fungi</taxon>
        <taxon>Dikarya</taxon>
        <taxon>Basidiomycota</taxon>
        <taxon>Agaricomycotina</taxon>
        <taxon>Agaricomycetes</taxon>
        <taxon>Agaricomycetidae</taxon>
        <taxon>Agaricales</taxon>
        <taxon>Agaricineae</taxon>
        <taxon>Psathyrellaceae</taxon>
        <taxon>Coprinopsis</taxon>
    </lineage>
</organism>
<gene>
    <name evidence="10" type="ORF">CC1G_11271</name>
</gene>
<feature type="compositionally biased region" description="Basic residues" evidence="9">
    <location>
        <begin position="524"/>
        <end position="534"/>
    </location>
</feature>
<dbReference type="HOGENOM" id="CLU_030733_0_0_1"/>
<keyword evidence="4 8" id="KW-0963">Cytoplasm</keyword>
<feature type="region of interest" description="Disordered" evidence="9">
    <location>
        <begin position="472"/>
        <end position="534"/>
    </location>
</feature>
<keyword evidence="11" id="KW-1185">Reference proteome</keyword>
<comment type="catalytic activity">
    <reaction evidence="1 8">
        <text>[protein]-peptidylproline (omega=180) = [protein]-peptidylproline (omega=0)</text>
        <dbReference type="Rhea" id="RHEA:16237"/>
        <dbReference type="Rhea" id="RHEA-COMP:10747"/>
        <dbReference type="Rhea" id="RHEA-COMP:10748"/>
        <dbReference type="ChEBI" id="CHEBI:83833"/>
        <dbReference type="ChEBI" id="CHEBI:83834"/>
        <dbReference type="EC" id="5.2.1.8"/>
    </reaction>
</comment>
<evidence type="ECO:0000256" key="9">
    <source>
        <dbReference type="SAM" id="MobiDB-lite"/>
    </source>
</evidence>
<evidence type="ECO:0000256" key="1">
    <source>
        <dbReference type="ARBA" id="ARBA00000971"/>
    </source>
</evidence>
<comment type="caution">
    <text evidence="10">The sequence shown here is derived from an EMBL/GenBank/DDBJ whole genome shotgun (WGS) entry which is preliminary data.</text>
</comment>